<evidence type="ECO:0000313" key="4">
    <source>
        <dbReference type="Proteomes" id="UP000248259"/>
    </source>
</evidence>
<evidence type="ECO:0000313" key="3">
    <source>
        <dbReference type="EMBL" id="PZA17945.1"/>
    </source>
</evidence>
<evidence type="ECO:0000256" key="1">
    <source>
        <dbReference type="SAM" id="MobiDB-lite"/>
    </source>
</evidence>
<proteinExistence type="predicted"/>
<feature type="region of interest" description="Disordered" evidence="1">
    <location>
        <begin position="224"/>
        <end position="245"/>
    </location>
</feature>
<reference evidence="3 4" key="1">
    <citation type="submission" date="2018-06" db="EMBL/GenBank/DDBJ databases">
        <title>Azoarcus communis strain SWub3 genome.</title>
        <authorList>
            <person name="Zorraquino Salvo V."/>
            <person name="Toubiana D."/>
            <person name="Blumwald E."/>
        </authorList>
    </citation>
    <scope>NUCLEOTIDE SEQUENCE [LARGE SCALE GENOMIC DNA]</scope>
    <source>
        <strain evidence="3 4">SWub3</strain>
    </source>
</reference>
<dbReference type="EMBL" id="QKOE01000002">
    <property type="protein sequence ID" value="PZA17945.1"/>
    <property type="molecule type" value="Genomic_DNA"/>
</dbReference>
<dbReference type="Pfam" id="PF09937">
    <property type="entry name" value="DUF2169"/>
    <property type="match status" value="1"/>
</dbReference>
<dbReference type="RefSeq" id="WP_110523287.1">
    <property type="nucleotide sequence ID" value="NZ_QKOE01000002.1"/>
</dbReference>
<dbReference type="Proteomes" id="UP000248259">
    <property type="component" value="Unassembled WGS sequence"/>
</dbReference>
<protein>
    <submittedName>
        <fullName evidence="3">DUF2169 domain-containing protein</fullName>
    </submittedName>
</protein>
<name>A0A323UZK5_9RHOO</name>
<dbReference type="InterPro" id="IPR018683">
    <property type="entry name" value="DUF2169"/>
</dbReference>
<dbReference type="AlphaFoldDB" id="A0A323UZK5"/>
<keyword evidence="4" id="KW-1185">Reference proteome</keyword>
<comment type="caution">
    <text evidence="3">The sequence shown here is derived from an EMBL/GenBank/DDBJ whole genome shotgun (WGS) entry which is preliminary data.</text>
</comment>
<feature type="domain" description="DUF2169" evidence="2">
    <location>
        <begin position="21"/>
        <end position="309"/>
    </location>
</feature>
<feature type="region of interest" description="Disordered" evidence="1">
    <location>
        <begin position="39"/>
        <end position="61"/>
    </location>
</feature>
<dbReference type="OrthoDB" id="237820at2"/>
<organism evidence="3 4">
    <name type="scientific">Parazoarcus communis SWub3 = DSM 12120</name>
    <dbReference type="NCBI Taxonomy" id="1121029"/>
    <lineage>
        <taxon>Bacteria</taxon>
        <taxon>Pseudomonadati</taxon>
        <taxon>Pseudomonadota</taxon>
        <taxon>Betaproteobacteria</taxon>
        <taxon>Rhodocyclales</taxon>
        <taxon>Zoogloeaceae</taxon>
        <taxon>Parazoarcus</taxon>
    </lineage>
</organism>
<sequence length="340" mass="38039">MWQLDNRSPFAAAGSWIRDPEGREIWIVAVKATYDIDPRGRTRPADLQPPVAHGPVTDDNGTLVTETDLGPAKLATDVILLGHAHAPAAKPVTTLDIGFRVGELIREARVFGNRRWVRSLAWVKPSPPEPFERMPLTWSRAFGGLDPKTGEALPNPDGCGVVSDGAACALPNVEHHIQRLKLPWDRPPAVGFGPVPRHWPARMRYAGTYDEAWRRSRHPLLPADLDPRHWQTAPPEQQYPGRLRGGEPVGLIHLTPPGFGHEGLLQFPLPKLSLGFETWFYDGTRQRSRSTIHTVILEPDYPRVSIVHHMALPCHPKVNLLDRTIITVKHRPLDQPEPQQ</sequence>
<evidence type="ECO:0000259" key="2">
    <source>
        <dbReference type="Pfam" id="PF09937"/>
    </source>
</evidence>
<accession>A0A323UZK5</accession>
<gene>
    <name evidence="3" type="ORF">DNK49_05365</name>
</gene>